<organism evidence="2 3">
    <name type="scientific">Lithohypha guttulata</name>
    <dbReference type="NCBI Taxonomy" id="1690604"/>
    <lineage>
        <taxon>Eukaryota</taxon>
        <taxon>Fungi</taxon>
        <taxon>Dikarya</taxon>
        <taxon>Ascomycota</taxon>
        <taxon>Pezizomycotina</taxon>
        <taxon>Eurotiomycetes</taxon>
        <taxon>Chaetothyriomycetidae</taxon>
        <taxon>Chaetothyriales</taxon>
        <taxon>Trichomeriaceae</taxon>
        <taxon>Lithohypha</taxon>
    </lineage>
</organism>
<reference evidence="2 3" key="1">
    <citation type="submission" date="2023-08" db="EMBL/GenBank/DDBJ databases">
        <title>Black Yeasts Isolated from many extreme environments.</title>
        <authorList>
            <person name="Coleine C."/>
            <person name="Stajich J.E."/>
            <person name="Selbmann L."/>
        </authorList>
    </citation>
    <scope>NUCLEOTIDE SEQUENCE [LARGE SCALE GENOMIC DNA]</scope>
    <source>
        <strain evidence="2 3">CCFEE 5885</strain>
    </source>
</reference>
<name>A0ABR0K0B3_9EURO</name>
<gene>
    <name evidence="2" type="ORF">LTR24_008476</name>
</gene>
<evidence type="ECO:0000256" key="1">
    <source>
        <dbReference type="SAM" id="MobiDB-lite"/>
    </source>
</evidence>
<sequence length="165" mass="18090">MAQHQSSDQDPSLHTTSVAKSTPSDASGIAPADLENRLHQTLSYYNKLAKNLDIDATPPENVAVHEIEAAKMLNYCIRMLHADGWHPPTIIRAMVLRESNPDTSMKGVMYRALRERRLEIEVWRMQKGMVPEGAKMAKNSALGKVDHNGTGSGAGGRNDTRGGQT</sequence>
<feature type="compositionally biased region" description="Polar residues" evidence="1">
    <location>
        <begin position="1"/>
        <end position="25"/>
    </location>
</feature>
<keyword evidence="3" id="KW-1185">Reference proteome</keyword>
<accession>A0ABR0K0B3</accession>
<dbReference type="Proteomes" id="UP001345013">
    <property type="component" value="Unassembled WGS sequence"/>
</dbReference>
<feature type="region of interest" description="Disordered" evidence="1">
    <location>
        <begin position="1"/>
        <end position="31"/>
    </location>
</feature>
<comment type="caution">
    <text evidence="2">The sequence shown here is derived from an EMBL/GenBank/DDBJ whole genome shotgun (WGS) entry which is preliminary data.</text>
</comment>
<protein>
    <submittedName>
        <fullName evidence="2">Uncharacterized protein</fullName>
    </submittedName>
</protein>
<dbReference type="EMBL" id="JAVRRG010000148">
    <property type="protein sequence ID" value="KAK5080528.1"/>
    <property type="molecule type" value="Genomic_DNA"/>
</dbReference>
<feature type="region of interest" description="Disordered" evidence="1">
    <location>
        <begin position="141"/>
        <end position="165"/>
    </location>
</feature>
<evidence type="ECO:0000313" key="3">
    <source>
        <dbReference type="Proteomes" id="UP001345013"/>
    </source>
</evidence>
<proteinExistence type="predicted"/>
<evidence type="ECO:0000313" key="2">
    <source>
        <dbReference type="EMBL" id="KAK5080528.1"/>
    </source>
</evidence>